<feature type="transmembrane region" description="Helical" evidence="7">
    <location>
        <begin position="225"/>
        <end position="245"/>
    </location>
</feature>
<evidence type="ECO:0000256" key="1">
    <source>
        <dbReference type="ARBA" id="ARBA00004651"/>
    </source>
</evidence>
<feature type="transmembrane region" description="Helical" evidence="7">
    <location>
        <begin position="427"/>
        <end position="449"/>
    </location>
</feature>
<dbReference type="Proteomes" id="UP000326289">
    <property type="component" value="Unassembled WGS sequence"/>
</dbReference>
<evidence type="ECO:0000256" key="6">
    <source>
        <dbReference type="SAM" id="MobiDB-lite"/>
    </source>
</evidence>
<dbReference type="EMBL" id="ML732780">
    <property type="protein sequence ID" value="KAB8275728.1"/>
    <property type="molecule type" value="Genomic_DNA"/>
</dbReference>
<organism evidence="8 9">
    <name type="scientific">Aspergillus minisclerotigenes</name>
    <dbReference type="NCBI Taxonomy" id="656917"/>
    <lineage>
        <taxon>Eukaryota</taxon>
        <taxon>Fungi</taxon>
        <taxon>Dikarya</taxon>
        <taxon>Ascomycota</taxon>
        <taxon>Pezizomycotina</taxon>
        <taxon>Eurotiomycetes</taxon>
        <taxon>Eurotiomycetidae</taxon>
        <taxon>Eurotiales</taxon>
        <taxon>Aspergillaceae</taxon>
        <taxon>Aspergillus</taxon>
        <taxon>Aspergillus subgen. Circumdati</taxon>
    </lineage>
</organism>
<comment type="subcellular location">
    <subcellularLocation>
        <location evidence="1">Cell membrane</location>
        <topology evidence="1">Multi-pass membrane protein</topology>
    </subcellularLocation>
</comment>
<keyword evidence="4 7" id="KW-1133">Transmembrane helix</keyword>
<keyword evidence="9" id="KW-1185">Reference proteome</keyword>
<name>A0A5N6JAQ8_9EURO</name>
<feature type="region of interest" description="Disordered" evidence="6">
    <location>
        <begin position="1"/>
        <end position="42"/>
    </location>
</feature>
<evidence type="ECO:0000256" key="3">
    <source>
        <dbReference type="ARBA" id="ARBA00022692"/>
    </source>
</evidence>
<gene>
    <name evidence="8" type="ORF">BDV30DRAFT_224837</name>
</gene>
<dbReference type="Pfam" id="PF07690">
    <property type="entry name" value="MFS_1"/>
    <property type="match status" value="1"/>
</dbReference>
<dbReference type="GO" id="GO:0022857">
    <property type="term" value="F:transmembrane transporter activity"/>
    <property type="evidence" value="ECO:0007669"/>
    <property type="project" value="InterPro"/>
</dbReference>
<evidence type="ECO:0000313" key="9">
    <source>
        <dbReference type="Proteomes" id="UP000326289"/>
    </source>
</evidence>
<dbReference type="PANTHER" id="PTHR23502:SF134">
    <property type="entry name" value="MAJOR FACILITATOR SUPERFAMILY (MFS) PROFILE DOMAIN-CONTAINING PROTEIN-RELATED"/>
    <property type="match status" value="1"/>
</dbReference>
<feature type="transmembrane region" description="Helical" evidence="7">
    <location>
        <begin position="119"/>
        <end position="138"/>
    </location>
</feature>
<evidence type="ECO:0000313" key="8">
    <source>
        <dbReference type="EMBL" id="KAB8275728.1"/>
    </source>
</evidence>
<evidence type="ECO:0000256" key="4">
    <source>
        <dbReference type="ARBA" id="ARBA00022989"/>
    </source>
</evidence>
<dbReference type="InterPro" id="IPR036259">
    <property type="entry name" value="MFS_trans_sf"/>
</dbReference>
<feature type="transmembrane region" description="Helical" evidence="7">
    <location>
        <begin position="326"/>
        <end position="352"/>
    </location>
</feature>
<accession>A0A5N6JAQ8</accession>
<evidence type="ECO:0000256" key="7">
    <source>
        <dbReference type="SAM" id="Phobius"/>
    </source>
</evidence>
<feature type="transmembrane region" description="Helical" evidence="7">
    <location>
        <begin position="194"/>
        <end position="213"/>
    </location>
</feature>
<keyword evidence="5 7" id="KW-0472">Membrane</keyword>
<dbReference type="Gene3D" id="1.20.1250.20">
    <property type="entry name" value="MFS general substrate transporter like domains"/>
    <property type="match status" value="1"/>
</dbReference>
<feature type="transmembrane region" description="Helical" evidence="7">
    <location>
        <begin position="364"/>
        <end position="382"/>
    </location>
</feature>
<dbReference type="PANTHER" id="PTHR23502">
    <property type="entry name" value="MAJOR FACILITATOR SUPERFAMILY"/>
    <property type="match status" value="1"/>
</dbReference>
<feature type="transmembrane region" description="Helical" evidence="7">
    <location>
        <begin position="402"/>
        <end position="421"/>
    </location>
</feature>
<dbReference type="AlphaFoldDB" id="A0A5N6JAQ8"/>
<dbReference type="GO" id="GO:0005886">
    <property type="term" value="C:plasma membrane"/>
    <property type="evidence" value="ECO:0007669"/>
    <property type="project" value="UniProtKB-SubCell"/>
</dbReference>
<comment type="similarity">
    <text evidence="2">Belongs to the major facilitator superfamily.</text>
</comment>
<dbReference type="InterPro" id="IPR011701">
    <property type="entry name" value="MFS"/>
</dbReference>
<feature type="compositionally biased region" description="Basic and acidic residues" evidence="6">
    <location>
        <begin position="20"/>
        <end position="42"/>
    </location>
</feature>
<dbReference type="SUPFAM" id="SSF103473">
    <property type="entry name" value="MFS general substrate transporter"/>
    <property type="match status" value="1"/>
</dbReference>
<keyword evidence="3 7" id="KW-0812">Transmembrane</keyword>
<evidence type="ECO:0000256" key="5">
    <source>
        <dbReference type="ARBA" id="ARBA00023136"/>
    </source>
</evidence>
<dbReference type="FunFam" id="1.20.1250.20:FF:000082">
    <property type="entry name" value="MFS multidrug transporter, putative"/>
    <property type="match status" value="1"/>
</dbReference>
<sequence>MHTVPNRQLDPTPDGVEVLDYAREPGDGEGQQHKEQISNTPDSDRDVEYLYLNFDTTLPHPVGITSPQPGQVSPPPCPNLTKYASPFMWAESRKTVVTIISCCVTAMSAYAAGSVVYNLGISLYTLGFAIAPMVLAPFSEINGRRPIFVSSGLVFTVCLIGSGATESFAGMLVARFFLGVGGCDDIYHAEHRNVPMSCFSGAVLFGTGLGPLIPGFIDYRANWRWIHYSQAIASAVLMLVLFVFLNETRGSVLLSRKAKALNKYYDTLESAGYVGVVFCSDDDFKEKQQVRRIRWKVKSDEERESITKMITISCFRPFHLLFTEPVVFFFSLWVSFSWAVLYLQFIAIPIVFSTNYHFNVEQTGAVFAAVSIGALLATPLSIYQEKFAMRIGKMSSTPEGRLYFTCVESILLPIGLFWFGWTSFSSVPWIVPTIAVGCSTIGIFSIYLAAFNYLADTYHRYASSAIAAQSFCSSRLYPDSNSVTLTVFRSKCYGGRLPTASSLLGGIGVLLTIVPWVLVFYGPQIRARSKFASPLGNHESTLGSSKAQVAPVPDARLDWKKTSNIGLA</sequence>
<proteinExistence type="inferred from homology"/>
<reference evidence="8 9" key="1">
    <citation type="submission" date="2019-04" db="EMBL/GenBank/DDBJ databases">
        <title>Fungal friends and foes A comparative genomics study of 23 Aspergillus species from section Flavi.</title>
        <authorList>
            <consortium name="DOE Joint Genome Institute"/>
            <person name="Kjaerbolling I."/>
            <person name="Vesth T.C."/>
            <person name="Frisvad J.C."/>
            <person name="Nybo J.L."/>
            <person name="Theobald S."/>
            <person name="Kildgaard S."/>
            <person name="Petersen T.I."/>
            <person name="Kuo A."/>
            <person name="Sato A."/>
            <person name="Lyhne E.K."/>
            <person name="Kogle M.E."/>
            <person name="Wiebenga A."/>
            <person name="Kun R.S."/>
            <person name="Lubbers R.J."/>
            <person name="Makela M.R."/>
            <person name="Barry K."/>
            <person name="Chovatia M."/>
            <person name="Clum A."/>
            <person name="Daum C."/>
            <person name="Haridas S."/>
            <person name="He G."/>
            <person name="LaButti K."/>
            <person name="Lipzen A."/>
            <person name="Mondo S."/>
            <person name="Pangilinan J."/>
            <person name="Riley R."/>
            <person name="Salamov A."/>
            <person name="Simmons B.A."/>
            <person name="Magnuson J.K."/>
            <person name="Henrissat B."/>
            <person name="Mortensen U.H."/>
            <person name="Larsen T.O."/>
            <person name="De vries R.P."/>
            <person name="Grigoriev I.V."/>
            <person name="Machida M."/>
            <person name="Baker S.E."/>
            <person name="Andersen M.R."/>
        </authorList>
    </citation>
    <scope>NUCLEOTIDE SEQUENCE [LARGE SCALE GENOMIC DNA]</scope>
    <source>
        <strain evidence="8 9">CBS 117635</strain>
    </source>
</reference>
<evidence type="ECO:0000256" key="2">
    <source>
        <dbReference type="ARBA" id="ARBA00008335"/>
    </source>
</evidence>
<feature type="transmembrane region" description="Helical" evidence="7">
    <location>
        <begin position="497"/>
        <end position="521"/>
    </location>
</feature>
<protein>
    <submittedName>
        <fullName evidence="8">Major facilitator superfamily domain-containing protein</fullName>
    </submittedName>
</protein>